<dbReference type="InterPro" id="IPR010052">
    <property type="entry name" value="T2SS_protein-GspI"/>
</dbReference>
<sequence>MSVSRRLPIPVLLRKQEPRVTSEPPAAPGSCRRRSTEGFSLIEALVALAILAIATVGLMRTVESHIDSTRGVERRTAAMWVAENRLAELEAKAPATDQVEMLGEQWRIAVTRRGTDDPEIQRVRIEVFPMQESSPLASLDGFVDGRRG</sequence>
<dbReference type="Pfam" id="PF02501">
    <property type="entry name" value="T2SSI"/>
    <property type="match status" value="1"/>
</dbReference>
<dbReference type="InterPro" id="IPR003413">
    <property type="entry name" value="T2SS_GspI_C"/>
</dbReference>
<keyword evidence="4 9" id="KW-0488">Methylation</keyword>
<evidence type="ECO:0000259" key="10">
    <source>
        <dbReference type="Pfam" id="PF02501"/>
    </source>
</evidence>
<keyword evidence="5 9" id="KW-0997">Cell inner membrane</keyword>
<protein>
    <recommendedName>
        <fullName evidence="9">Type II secretion system protein I</fullName>
        <shortName evidence="9">T2SS minor pseudopilin I</shortName>
    </recommendedName>
</protein>
<dbReference type="InterPro" id="IPR045584">
    <property type="entry name" value="Pilin-like"/>
</dbReference>
<dbReference type="PROSITE" id="PS00409">
    <property type="entry name" value="PROKAR_NTER_METHYL"/>
    <property type="match status" value="1"/>
</dbReference>
<evidence type="ECO:0000256" key="2">
    <source>
        <dbReference type="ARBA" id="ARBA00008358"/>
    </source>
</evidence>
<feature type="domain" description="Type II secretion system protein GspI C-terminal" evidence="10">
    <location>
        <begin position="73"/>
        <end position="143"/>
    </location>
</feature>
<dbReference type="PANTHER" id="PTHR38779">
    <property type="entry name" value="TYPE II SECRETION SYSTEM PROTEIN I-RELATED"/>
    <property type="match status" value="1"/>
</dbReference>
<comment type="caution">
    <text evidence="11">The sequence shown here is derived from an EMBL/GenBank/DDBJ whole genome shotgun (WGS) entry which is preliminary data.</text>
</comment>
<keyword evidence="7" id="KW-1133">Transmembrane helix</keyword>
<dbReference type="Pfam" id="PF07963">
    <property type="entry name" value="N_methyl"/>
    <property type="match status" value="1"/>
</dbReference>
<keyword evidence="8" id="KW-0472">Membrane</keyword>
<comment type="PTM">
    <text evidence="9">Cleaved by prepilin peptidase.</text>
</comment>
<evidence type="ECO:0000256" key="9">
    <source>
        <dbReference type="RuleBase" id="RU368030"/>
    </source>
</evidence>
<comment type="subcellular location">
    <subcellularLocation>
        <location evidence="1 9">Cell inner membrane</location>
        <topology evidence="1 9">Single-pass membrane protein</topology>
    </subcellularLocation>
</comment>
<dbReference type="SUPFAM" id="SSF54523">
    <property type="entry name" value="Pili subunits"/>
    <property type="match status" value="1"/>
</dbReference>
<evidence type="ECO:0000256" key="1">
    <source>
        <dbReference type="ARBA" id="ARBA00004377"/>
    </source>
</evidence>
<organism evidence="11">
    <name type="scientific">Sphingomonas psychrotolerans</name>
    <dbReference type="NCBI Taxonomy" id="1327635"/>
    <lineage>
        <taxon>Bacteria</taxon>
        <taxon>Pseudomonadati</taxon>
        <taxon>Pseudomonadota</taxon>
        <taxon>Alphaproteobacteria</taxon>
        <taxon>Sphingomonadales</taxon>
        <taxon>Sphingomonadaceae</taxon>
        <taxon>Sphingomonas</taxon>
    </lineage>
</organism>
<evidence type="ECO:0000256" key="7">
    <source>
        <dbReference type="ARBA" id="ARBA00022989"/>
    </source>
</evidence>
<dbReference type="InterPro" id="IPR012902">
    <property type="entry name" value="N_methyl_site"/>
</dbReference>
<keyword evidence="6" id="KW-0812">Transmembrane</keyword>
<gene>
    <name evidence="11" type="primary">gspI</name>
    <name evidence="11" type="ORF">MZO42_00225</name>
</gene>
<accession>A0ABU3N0Q9</accession>
<evidence type="ECO:0000256" key="5">
    <source>
        <dbReference type="ARBA" id="ARBA00022519"/>
    </source>
</evidence>
<keyword evidence="3" id="KW-1003">Cell membrane</keyword>
<proteinExistence type="inferred from homology"/>
<dbReference type="NCBIfam" id="TIGR02532">
    <property type="entry name" value="IV_pilin_GFxxxE"/>
    <property type="match status" value="1"/>
</dbReference>
<dbReference type="PANTHER" id="PTHR38779:SF2">
    <property type="entry name" value="TYPE II SECRETION SYSTEM PROTEIN I-RELATED"/>
    <property type="match status" value="1"/>
</dbReference>
<evidence type="ECO:0000256" key="4">
    <source>
        <dbReference type="ARBA" id="ARBA00022481"/>
    </source>
</evidence>
<evidence type="ECO:0000256" key="3">
    <source>
        <dbReference type="ARBA" id="ARBA00022475"/>
    </source>
</evidence>
<evidence type="ECO:0000313" key="11">
    <source>
        <dbReference type="EMBL" id="MDT8757111.1"/>
    </source>
</evidence>
<reference evidence="11" key="1">
    <citation type="submission" date="2022-04" db="EMBL/GenBank/DDBJ databases">
        <title>Tomato heritable bacteria conferring resistance against bacterial wilt.</title>
        <authorList>
            <person name="Yin J."/>
        </authorList>
    </citation>
    <scope>NUCLEOTIDE SEQUENCE</scope>
    <source>
        <strain evidence="11">Cra20</strain>
    </source>
</reference>
<dbReference type="EMBL" id="JALMLT010000001">
    <property type="protein sequence ID" value="MDT8757111.1"/>
    <property type="molecule type" value="Genomic_DNA"/>
</dbReference>
<comment type="function">
    <text evidence="9">Component of the type II secretion system required for the energy-dependent secretion of extracellular factors such as proteases and toxins from the periplasm.</text>
</comment>
<name>A0ABU3N0Q9_9SPHN</name>
<dbReference type="Gene3D" id="3.30.1300.30">
    <property type="entry name" value="GSPII I/J protein-like"/>
    <property type="match status" value="1"/>
</dbReference>
<evidence type="ECO:0000256" key="8">
    <source>
        <dbReference type="ARBA" id="ARBA00023136"/>
    </source>
</evidence>
<evidence type="ECO:0000256" key="6">
    <source>
        <dbReference type="ARBA" id="ARBA00022692"/>
    </source>
</evidence>
<comment type="similarity">
    <text evidence="2 9">Belongs to the GSP I family.</text>
</comment>
<comment type="subunit">
    <text evidence="9">Type II secretion is composed of four main components: the outer membrane complex, the inner membrane complex, the cytoplasmic secretion ATPase and the periplasm-spanning pseudopilus.</text>
</comment>
<dbReference type="NCBIfam" id="TIGR01707">
    <property type="entry name" value="gspI"/>
    <property type="match status" value="1"/>
</dbReference>